<dbReference type="Proteomes" id="UP000028782">
    <property type="component" value="Chromosome"/>
</dbReference>
<dbReference type="Gene3D" id="2.30.30.830">
    <property type="match status" value="1"/>
</dbReference>
<reference evidence="2 3" key="1">
    <citation type="journal article" date="2014" name="Genome Announc.">
        <title>Complete Genome Sequence of Polychlorinated Biphenyl Degrader Comamonas testosteroni TK102 (NBRC 109938).</title>
        <authorList>
            <person name="Fukuda K."/>
            <person name="Hosoyama A."/>
            <person name="Tsuchikane K."/>
            <person name="Ohji S."/>
            <person name="Yamazoe A."/>
            <person name="Fujita N."/>
            <person name="Shintani M."/>
            <person name="Kimbara K."/>
        </authorList>
    </citation>
    <scope>NUCLEOTIDE SEQUENCE [LARGE SCALE GENOMIC DNA]</scope>
    <source>
        <strain evidence="2">TK102</strain>
    </source>
</reference>
<dbReference type="Pfam" id="PF04351">
    <property type="entry name" value="PilP"/>
    <property type="match status" value="1"/>
</dbReference>
<dbReference type="InterPro" id="IPR007446">
    <property type="entry name" value="PilP"/>
</dbReference>
<dbReference type="AlphaFoldDB" id="A0A076PDL9"/>
<sequence length="183" mass="20312">MSKAFLGPVWLILMGSALLAGCTSSEEDQLREWMAQERANARPRVTPLEEPKPFKPQAYTGADGMDPFNPLKLIQVLRKESAQSNISTALLTPELSRRKEPLEAEPLDTMTMVGSLDKKNVPTALVRVGGLLYQVRVGNYLGQNYGKITRITENSIQLREIVQDGGGDWIERTSTLELQEVGK</sequence>
<feature type="signal peptide" evidence="1">
    <location>
        <begin position="1"/>
        <end position="19"/>
    </location>
</feature>
<evidence type="ECO:0000313" key="3">
    <source>
        <dbReference type="Proteomes" id="UP000028782"/>
    </source>
</evidence>
<proteinExistence type="predicted"/>
<organism evidence="2 3">
    <name type="scientific">Comamonas testosteroni TK102</name>
    <dbReference type="NCBI Taxonomy" id="1392005"/>
    <lineage>
        <taxon>Bacteria</taxon>
        <taxon>Pseudomonadati</taxon>
        <taxon>Pseudomonadota</taxon>
        <taxon>Betaproteobacteria</taxon>
        <taxon>Burkholderiales</taxon>
        <taxon>Comamonadaceae</taxon>
        <taxon>Comamonas</taxon>
    </lineage>
</organism>
<evidence type="ECO:0000256" key="1">
    <source>
        <dbReference type="SAM" id="SignalP"/>
    </source>
</evidence>
<dbReference type="RefSeq" id="WP_043370871.1">
    <property type="nucleotide sequence ID" value="NZ_CP006704.1"/>
</dbReference>
<dbReference type="KEGG" id="ctes:O987_03650"/>
<accession>A0A076PDL9</accession>
<name>A0A076PDL9_COMTE</name>
<keyword evidence="1" id="KW-0732">Signal</keyword>
<dbReference type="EMBL" id="CP006704">
    <property type="protein sequence ID" value="AIJ44899.1"/>
    <property type="molecule type" value="Genomic_DNA"/>
</dbReference>
<feature type="chain" id="PRO_5001715718" evidence="1">
    <location>
        <begin position="20"/>
        <end position="183"/>
    </location>
</feature>
<protein>
    <submittedName>
        <fullName evidence="2">Pilus assembly protein PilP</fullName>
    </submittedName>
</protein>
<dbReference type="PIRSF" id="PIRSF016481">
    <property type="entry name" value="Pilus_assembly_PilP"/>
    <property type="match status" value="1"/>
</dbReference>
<gene>
    <name evidence="2" type="ORF">O987_03650</name>
</gene>
<evidence type="ECO:0000313" key="2">
    <source>
        <dbReference type="EMBL" id="AIJ44899.1"/>
    </source>
</evidence>
<dbReference type="HOGENOM" id="CLU_109321_1_0_4"/>
<dbReference type="PROSITE" id="PS51257">
    <property type="entry name" value="PROKAR_LIPOPROTEIN"/>
    <property type="match status" value="1"/>
</dbReference>